<dbReference type="SUPFAM" id="SSF109854">
    <property type="entry name" value="DinB/YfiT-like putative metalloenzymes"/>
    <property type="match status" value="1"/>
</dbReference>
<dbReference type="Gene3D" id="1.20.120.450">
    <property type="entry name" value="dinb family like domain"/>
    <property type="match status" value="1"/>
</dbReference>
<evidence type="ECO:0000313" key="2">
    <source>
        <dbReference type="EMBL" id="MBB5158192.1"/>
    </source>
</evidence>
<name>A0A840Q6Q0_9PSEU</name>
<dbReference type="Pfam" id="PF11716">
    <property type="entry name" value="MDMPI_N"/>
    <property type="match status" value="1"/>
</dbReference>
<sequence length="264" mass="29111">MATVVRAHDVARTEHDHAAALLRPEVEAMRTVLAGLSDQEWLAPTECPRWAVREVVSHVLGNAEVTLAPDLMALRLRDGATRYPQLMRLDAMNEMAVDAWRDRQPRELLAEFTPLWRRVVETLPGLGESVRAQLFDSGYPGAPPVSLGYVVDVILARDMWMHRVDICRATGRALMPHEHDRGVVEQVLRDLDDVWGGPAFVLELTGAVAGDWQIGTGVPVATVQGDAVDVLRTLSGRAEPEPELITRRGDPTVLGAMRAARVPF</sequence>
<evidence type="ECO:0000313" key="3">
    <source>
        <dbReference type="Proteomes" id="UP000584374"/>
    </source>
</evidence>
<accession>A0A840Q6Q0</accession>
<dbReference type="Proteomes" id="UP000584374">
    <property type="component" value="Unassembled WGS sequence"/>
</dbReference>
<dbReference type="NCBIfam" id="TIGR03083">
    <property type="entry name" value="maleylpyruvate isomerase family mycothiol-dependent enzyme"/>
    <property type="match status" value="1"/>
</dbReference>
<organism evidence="2 3">
    <name type="scientific">Saccharopolyspora phatthalungensis</name>
    <dbReference type="NCBI Taxonomy" id="664693"/>
    <lineage>
        <taxon>Bacteria</taxon>
        <taxon>Bacillati</taxon>
        <taxon>Actinomycetota</taxon>
        <taxon>Actinomycetes</taxon>
        <taxon>Pseudonocardiales</taxon>
        <taxon>Pseudonocardiaceae</taxon>
        <taxon>Saccharopolyspora</taxon>
    </lineage>
</organism>
<dbReference type="EMBL" id="JACHIW010000002">
    <property type="protein sequence ID" value="MBB5158192.1"/>
    <property type="molecule type" value="Genomic_DNA"/>
</dbReference>
<protein>
    <submittedName>
        <fullName evidence="2">Uncharacterized protein (TIGR03083 family)</fullName>
    </submittedName>
</protein>
<dbReference type="InterPro" id="IPR017517">
    <property type="entry name" value="Maleyloyr_isom"/>
</dbReference>
<evidence type="ECO:0000259" key="1">
    <source>
        <dbReference type="Pfam" id="PF11716"/>
    </source>
</evidence>
<dbReference type="InterPro" id="IPR024344">
    <property type="entry name" value="MDMPI_metal-binding"/>
</dbReference>
<proteinExistence type="predicted"/>
<dbReference type="InterPro" id="IPR034660">
    <property type="entry name" value="DinB/YfiT-like"/>
</dbReference>
<dbReference type="AlphaFoldDB" id="A0A840Q6Q0"/>
<feature type="domain" description="Mycothiol-dependent maleylpyruvate isomerase metal-binding" evidence="1">
    <location>
        <begin position="22"/>
        <end position="166"/>
    </location>
</feature>
<dbReference type="RefSeq" id="WP_184729860.1">
    <property type="nucleotide sequence ID" value="NZ_JACHIW010000002.1"/>
</dbReference>
<keyword evidence="3" id="KW-1185">Reference proteome</keyword>
<dbReference type="GO" id="GO:0046872">
    <property type="term" value="F:metal ion binding"/>
    <property type="evidence" value="ECO:0007669"/>
    <property type="project" value="InterPro"/>
</dbReference>
<comment type="caution">
    <text evidence="2">The sequence shown here is derived from an EMBL/GenBank/DDBJ whole genome shotgun (WGS) entry which is preliminary data.</text>
</comment>
<gene>
    <name evidence="2" type="ORF">BJ970_005791</name>
</gene>
<reference evidence="2 3" key="1">
    <citation type="submission" date="2020-08" db="EMBL/GenBank/DDBJ databases">
        <title>Sequencing the genomes of 1000 actinobacteria strains.</title>
        <authorList>
            <person name="Klenk H.-P."/>
        </authorList>
    </citation>
    <scope>NUCLEOTIDE SEQUENCE [LARGE SCALE GENOMIC DNA]</scope>
    <source>
        <strain evidence="2 3">DSM 45584</strain>
    </source>
</reference>